<dbReference type="SMART" id="SM00409">
    <property type="entry name" value="IG"/>
    <property type="match status" value="5"/>
</dbReference>
<evidence type="ECO:0000256" key="3">
    <source>
        <dbReference type="ARBA" id="ARBA00022729"/>
    </source>
</evidence>
<dbReference type="Gene3D" id="2.60.40.10">
    <property type="entry name" value="Immunoglobulins"/>
    <property type="match status" value="11"/>
</dbReference>
<dbReference type="FunFam" id="2.60.40.10:FF:000093">
    <property type="entry name" value="Down syndrome cell adhesion molecule, isoform B"/>
    <property type="match status" value="1"/>
</dbReference>
<dbReference type="CDD" id="cd00063">
    <property type="entry name" value="FN3"/>
    <property type="match status" value="6"/>
</dbReference>
<evidence type="ECO:0000256" key="10">
    <source>
        <dbReference type="SAM" id="MobiDB-lite"/>
    </source>
</evidence>
<dbReference type="SUPFAM" id="SSF48726">
    <property type="entry name" value="Immunoglobulin"/>
    <property type="match status" value="5"/>
</dbReference>
<dbReference type="Pfam" id="PF13927">
    <property type="entry name" value="Ig_3"/>
    <property type="match status" value="4"/>
</dbReference>
<dbReference type="GO" id="GO:0016020">
    <property type="term" value="C:membrane"/>
    <property type="evidence" value="ECO:0007669"/>
    <property type="project" value="UniProtKB-SubCell"/>
</dbReference>
<dbReference type="FunFam" id="2.60.40.10:FF:000017">
    <property type="entry name" value="Down syndrome cell adhesion molecule b"/>
    <property type="match status" value="1"/>
</dbReference>
<keyword evidence="5" id="KW-0130">Cell adhesion</keyword>
<keyword evidence="15" id="KW-1185">Reference proteome</keyword>
<evidence type="ECO:0008006" key="16">
    <source>
        <dbReference type="Google" id="ProtNLM"/>
    </source>
</evidence>
<evidence type="ECO:0000256" key="4">
    <source>
        <dbReference type="ARBA" id="ARBA00022737"/>
    </source>
</evidence>
<evidence type="ECO:0000256" key="5">
    <source>
        <dbReference type="ARBA" id="ARBA00022889"/>
    </source>
</evidence>
<feature type="region of interest" description="Disordered" evidence="10">
    <location>
        <begin position="1520"/>
        <end position="1543"/>
    </location>
</feature>
<feature type="domain" description="Fibronectin type-III" evidence="13">
    <location>
        <begin position="603"/>
        <end position="703"/>
    </location>
</feature>
<evidence type="ECO:0000259" key="12">
    <source>
        <dbReference type="PROSITE" id="PS50835"/>
    </source>
</evidence>
<gene>
    <name evidence="14" type="ORF">HERILL_LOCUS16382</name>
</gene>
<dbReference type="Proteomes" id="UP000594454">
    <property type="component" value="Chromosome 7"/>
</dbReference>
<keyword evidence="9" id="KW-0393">Immunoglobulin domain</keyword>
<feature type="compositionally biased region" description="Polar residues" evidence="10">
    <location>
        <begin position="1256"/>
        <end position="1274"/>
    </location>
</feature>
<dbReference type="PANTHER" id="PTHR13817:SF166">
    <property type="entry name" value="NEURONAL IGCAM-RELATED"/>
    <property type="match status" value="1"/>
</dbReference>
<keyword evidence="7 11" id="KW-0472">Membrane</keyword>
<keyword evidence="2 11" id="KW-0812">Transmembrane</keyword>
<keyword evidence="3" id="KW-0732">Signal</keyword>
<feature type="domain" description="Ig-like" evidence="12">
    <location>
        <begin position="37"/>
        <end position="168"/>
    </location>
</feature>
<sequence length="1686" mass="186472">MENVQRAADQGTYSCIARNKHNHTSQRAVDVKVLVPPKITPFSFARDLNVGDRTSIQCVVVTGDLPLMFTWLKDNQPILTGSSSLKSNLITDSHSANTMKHSGSGTTVAVSEDEKDNGITNDGRIIIRQNDEFTSALSITKVSRAQSGTYTCRVQNDAAVVTHSAQLRVNVPPRVAPFNFEDDITEGMRTQLMCSSSQGDQPFNITWMRDGHLIQVGQNRDSIGRKDGGNVVIGEETMGSDHTITINDYPPYSSILSIHNVTSKHNGNYTCLITNRAGTVDYTAFLSVAVPPRWVIEPQDQSAVLGNSIVIMCKADGFPHPKVQWKQAIGEQTNEYRELNYASDNSGIETYENGSLVIQQVAREHEAYFLCQASNGIGAGLSKLIKLTVHVGPHVTVFSQNESVRRGNRVTLKCIVHGDEPLDVSWRAKGNRIDPTYDIRYHLRNSPIDRGIESELTLVQTSLSDRGEYSCVASNAYGHDHAAIHLQIDEPPNFPRNFHCIELSSRSITVGWSPNDQSMIGLQSHHSRLQKISGYILQYKEAQDGWHEHNKLILPGNSTTAQVNNLKPAVSYHFRLFAENNLGRSAASEILHVQTDAEVPGGKPQMVIVKPIAPQELLITWRPPERELWHGELLGYTIGYQKHNTPDPSYNYTRIGIPGGDGMNDFRLTGLDKYTQYAVTVAAYNIKGDGPPSDTVLAHTLEDTPSAPPERVSCKSQSSQSINISWFEPPKNNHHGIIQGYKILFEPANIDIDYGKRETKVTTLLTTVLFNLEPFTNYSIQVLAFTHAGDGVASPTINCITEETTPGAPERLKAVPTSETSAIISWLPPRRPNGIITKYTIYIRTLGKDINSGNSKIQYDTPAHNSYFEIKDLSLHEIYEAWVIASTRTGPGPKTAAIKLTSSRTIPAAIISFGQTLSVSWRIDVNLPCVYVGSPKATADWKVLNQKSNKLKYRLEVNDENTLTLRNVQRHHEGNYSCTVRNPLGSDHITFQLFVQVPPSAPELLVVATTIYSISLQWRISDSGGAPLKGFILQYRQEFADWQELQIDRRFNAYLFENFQCGTRYQFTISAFNKIGTGPFSNVETAKTKGDKPVSPRKNHLIRSNITSVLLELASWQDGGCPILFFSIEFRRPGLNTDWIVVSSNVAAQARYTIGDLEPASAYNLRITAHNNAGTTIAEYYFETLTVTGFVMNAGVDGGDNFMRNSKSFLADPHLFAIFIVISFVIVFSTIGICFCLKNYPRLIFGRNDLTRTNVLDSKNPQLSDSHHSQQQGQPHREQFYATVRKLSAQQSPRDSESGLERIPEYSEDIYPYATFHLPDHENQSSNSGNRGPRKGLVYDSRDSTLSTGSTAATLKILRPPSVNSAPPPSTNISTEKRNRRKSKTIKSESEEYDSLNSDSDLSERGSGGGTGVVGTASRTESTGHLDDPELLNFSTPIASTTTQTQSSQILKNSYQNLSRFPTPKKLTPNTAAVPTKVHDFVINGPPLKIYEMQQTSLVLNKNYGDFLTITPRRKCRASASLHPPEVGKASATNSTFFAGDRQQKRKYPDTCLEKADSTSTSYSATEAGSLQLANLKMPYETSDLKPSDYRAIDSLYNADTLKLGNISTSLNEKPYKLQIDDIMGYANIINVTSPPSAFSDTPETDVELINPAGSNVNNGLSTSITITKPTNGKHCPTPRDYTIAV</sequence>
<feature type="region of interest" description="Disordered" evidence="10">
    <location>
        <begin position="96"/>
        <end position="115"/>
    </location>
</feature>
<reference evidence="14 15" key="1">
    <citation type="submission" date="2020-11" db="EMBL/GenBank/DDBJ databases">
        <authorList>
            <person name="Wallbank WR R."/>
            <person name="Pardo Diaz C."/>
            <person name="Kozak K."/>
            <person name="Martin S."/>
            <person name="Jiggins C."/>
            <person name="Moest M."/>
            <person name="Warren A I."/>
            <person name="Generalovic N T."/>
            <person name="Byers J.R.P. K."/>
            <person name="Montejo-Kovacevich G."/>
            <person name="Yen C E."/>
        </authorList>
    </citation>
    <scope>NUCLEOTIDE SEQUENCE [LARGE SCALE GENOMIC DNA]</scope>
</reference>
<feature type="transmembrane region" description="Helical" evidence="11">
    <location>
        <begin position="1215"/>
        <end position="1237"/>
    </location>
</feature>
<feature type="compositionally biased region" description="Polar residues" evidence="10">
    <location>
        <begin position="96"/>
        <end position="109"/>
    </location>
</feature>
<feature type="domain" description="Fibronectin type-III" evidence="13">
    <location>
        <begin position="808"/>
        <end position="905"/>
    </location>
</feature>
<protein>
    <recommendedName>
        <fullName evidence="16">Down syndrome cell adhesion molecule</fullName>
    </recommendedName>
</protein>
<comment type="subcellular location">
    <subcellularLocation>
        <location evidence="1">Membrane</location>
        <topology evidence="1">Single-pass membrane protein</topology>
    </subcellularLocation>
</comment>
<dbReference type="InterPro" id="IPR056754">
    <property type="entry name" value="DSCAM/DSCAML_C"/>
</dbReference>
<feature type="domain" description="Ig-like" evidence="12">
    <location>
        <begin position="292"/>
        <end position="388"/>
    </location>
</feature>
<dbReference type="InterPro" id="IPR003598">
    <property type="entry name" value="Ig_sub2"/>
</dbReference>
<feature type="domain" description="Fibronectin type-III" evidence="13">
    <location>
        <begin position="494"/>
        <end position="598"/>
    </location>
</feature>
<feature type="domain" description="Fibronectin type-III" evidence="13">
    <location>
        <begin position="708"/>
        <end position="804"/>
    </location>
</feature>
<proteinExistence type="predicted"/>
<feature type="region of interest" description="Disordered" evidence="10">
    <location>
        <begin position="1318"/>
        <end position="1433"/>
    </location>
</feature>
<organism evidence="14 15">
    <name type="scientific">Hermetia illucens</name>
    <name type="common">Black soldier fly</name>
    <dbReference type="NCBI Taxonomy" id="343691"/>
    <lineage>
        <taxon>Eukaryota</taxon>
        <taxon>Metazoa</taxon>
        <taxon>Ecdysozoa</taxon>
        <taxon>Arthropoda</taxon>
        <taxon>Hexapoda</taxon>
        <taxon>Insecta</taxon>
        <taxon>Pterygota</taxon>
        <taxon>Neoptera</taxon>
        <taxon>Endopterygota</taxon>
        <taxon>Diptera</taxon>
        <taxon>Brachycera</taxon>
        <taxon>Stratiomyomorpha</taxon>
        <taxon>Stratiomyidae</taxon>
        <taxon>Hermetiinae</taxon>
        <taxon>Hermetia</taxon>
    </lineage>
</organism>
<evidence type="ECO:0000256" key="7">
    <source>
        <dbReference type="ARBA" id="ARBA00023136"/>
    </source>
</evidence>
<evidence type="ECO:0000313" key="15">
    <source>
        <dbReference type="Proteomes" id="UP000594454"/>
    </source>
</evidence>
<dbReference type="PROSITE" id="PS50835">
    <property type="entry name" value="IG_LIKE"/>
    <property type="match status" value="5"/>
</dbReference>
<dbReference type="InterPro" id="IPR050964">
    <property type="entry name" value="Striated_Muscle_Regulatory"/>
</dbReference>
<evidence type="ECO:0000256" key="2">
    <source>
        <dbReference type="ARBA" id="ARBA00022692"/>
    </source>
</evidence>
<evidence type="ECO:0000313" key="14">
    <source>
        <dbReference type="EMBL" id="CAD7094156.1"/>
    </source>
</evidence>
<dbReference type="InterPro" id="IPR036179">
    <property type="entry name" value="Ig-like_dom_sf"/>
</dbReference>
<keyword evidence="6 11" id="KW-1133">Transmembrane helix</keyword>
<evidence type="ECO:0000256" key="9">
    <source>
        <dbReference type="ARBA" id="ARBA00023319"/>
    </source>
</evidence>
<feature type="domain" description="Fibronectin type-III" evidence="13">
    <location>
        <begin position="998"/>
        <end position="1091"/>
    </location>
</feature>
<dbReference type="InterPro" id="IPR007110">
    <property type="entry name" value="Ig-like_dom"/>
</dbReference>
<dbReference type="SUPFAM" id="SSF49265">
    <property type="entry name" value="Fibronectin type III"/>
    <property type="match status" value="4"/>
</dbReference>
<dbReference type="SMART" id="SM00408">
    <property type="entry name" value="IGc2"/>
    <property type="match status" value="5"/>
</dbReference>
<dbReference type="FunFam" id="2.60.40.10:FF:000028">
    <property type="entry name" value="Neuronal cell adhesion molecule"/>
    <property type="match status" value="1"/>
</dbReference>
<dbReference type="Pfam" id="PF00041">
    <property type="entry name" value="fn3"/>
    <property type="match status" value="5"/>
</dbReference>
<dbReference type="CDD" id="cd00096">
    <property type="entry name" value="Ig"/>
    <property type="match status" value="1"/>
</dbReference>
<evidence type="ECO:0000256" key="8">
    <source>
        <dbReference type="ARBA" id="ARBA00023157"/>
    </source>
</evidence>
<feature type="region of interest" description="Disordered" evidence="10">
    <location>
        <begin position="1256"/>
        <end position="1277"/>
    </location>
</feature>
<name>A0A7R8V8L6_HERIL</name>
<dbReference type="Pfam" id="PF07679">
    <property type="entry name" value="I-set"/>
    <property type="match status" value="1"/>
</dbReference>
<dbReference type="Pfam" id="PF25059">
    <property type="entry name" value="FN3_DSCAM-DSCAML_C"/>
    <property type="match status" value="1"/>
</dbReference>
<dbReference type="PANTHER" id="PTHR13817">
    <property type="entry name" value="TITIN"/>
    <property type="match status" value="1"/>
</dbReference>
<dbReference type="GO" id="GO:0007156">
    <property type="term" value="P:homophilic cell adhesion via plasma membrane adhesion molecules"/>
    <property type="evidence" value="ECO:0007669"/>
    <property type="project" value="TreeGrafter"/>
</dbReference>
<dbReference type="GO" id="GO:0048812">
    <property type="term" value="P:neuron projection morphogenesis"/>
    <property type="evidence" value="ECO:0007669"/>
    <property type="project" value="UniProtKB-ARBA"/>
</dbReference>
<keyword evidence="4" id="KW-0677">Repeat</keyword>
<feature type="domain" description="Fibronectin type-III" evidence="13">
    <location>
        <begin position="1095"/>
        <end position="1194"/>
    </location>
</feature>
<dbReference type="EMBL" id="LR899015">
    <property type="protein sequence ID" value="CAD7094156.1"/>
    <property type="molecule type" value="Genomic_DNA"/>
</dbReference>
<dbReference type="InParanoid" id="A0A7R8V8L6"/>
<dbReference type="InterPro" id="IPR036116">
    <property type="entry name" value="FN3_sf"/>
</dbReference>
<feature type="domain" description="Ig-like" evidence="12">
    <location>
        <begin position="173"/>
        <end position="287"/>
    </location>
</feature>
<dbReference type="OrthoDB" id="5969272at2759"/>
<dbReference type="PROSITE" id="PS50853">
    <property type="entry name" value="FN3"/>
    <property type="match status" value="6"/>
</dbReference>
<evidence type="ECO:0000259" key="13">
    <source>
        <dbReference type="PROSITE" id="PS50853"/>
    </source>
</evidence>
<feature type="domain" description="Ig-like" evidence="12">
    <location>
        <begin position="393"/>
        <end position="489"/>
    </location>
</feature>
<dbReference type="InterPro" id="IPR013783">
    <property type="entry name" value="Ig-like_fold"/>
</dbReference>
<dbReference type="SMART" id="SM00060">
    <property type="entry name" value="FN3"/>
    <property type="match status" value="6"/>
</dbReference>
<feature type="compositionally biased region" description="Low complexity" evidence="10">
    <location>
        <begin position="1344"/>
        <end position="1355"/>
    </location>
</feature>
<dbReference type="InterPro" id="IPR003599">
    <property type="entry name" value="Ig_sub"/>
</dbReference>
<evidence type="ECO:0000256" key="11">
    <source>
        <dbReference type="SAM" id="Phobius"/>
    </source>
</evidence>
<dbReference type="GO" id="GO:0045202">
    <property type="term" value="C:synapse"/>
    <property type="evidence" value="ECO:0007669"/>
    <property type="project" value="TreeGrafter"/>
</dbReference>
<evidence type="ECO:0000256" key="1">
    <source>
        <dbReference type="ARBA" id="ARBA00004167"/>
    </source>
</evidence>
<keyword evidence="8" id="KW-1015">Disulfide bond</keyword>
<evidence type="ECO:0000256" key="6">
    <source>
        <dbReference type="ARBA" id="ARBA00022989"/>
    </source>
</evidence>
<feature type="domain" description="Ig-like" evidence="12">
    <location>
        <begin position="893"/>
        <end position="990"/>
    </location>
</feature>
<accession>A0A7R8V8L6</accession>
<dbReference type="GO" id="GO:0007416">
    <property type="term" value="P:synapse assembly"/>
    <property type="evidence" value="ECO:0007669"/>
    <property type="project" value="TreeGrafter"/>
</dbReference>
<dbReference type="InterPro" id="IPR013098">
    <property type="entry name" value="Ig_I-set"/>
</dbReference>
<dbReference type="InterPro" id="IPR003961">
    <property type="entry name" value="FN3_dom"/>
</dbReference>
<dbReference type="FunFam" id="2.60.40.10:FF:000104">
    <property type="entry name" value="Down syndrome cell adhesion molecule b"/>
    <property type="match status" value="1"/>
</dbReference>